<gene>
    <name evidence="2" type="ORF">TrST_g8487</name>
</gene>
<evidence type="ECO:0008006" key="4">
    <source>
        <dbReference type="Google" id="ProtNLM"/>
    </source>
</evidence>
<organism evidence="2 3">
    <name type="scientific">Triparma strigata</name>
    <dbReference type="NCBI Taxonomy" id="1606541"/>
    <lineage>
        <taxon>Eukaryota</taxon>
        <taxon>Sar</taxon>
        <taxon>Stramenopiles</taxon>
        <taxon>Ochrophyta</taxon>
        <taxon>Bolidophyceae</taxon>
        <taxon>Parmales</taxon>
        <taxon>Triparmaceae</taxon>
        <taxon>Triparma</taxon>
    </lineage>
</organism>
<evidence type="ECO:0000256" key="1">
    <source>
        <dbReference type="SAM" id="MobiDB-lite"/>
    </source>
</evidence>
<dbReference type="EMBL" id="BRXY01000184">
    <property type="protein sequence ID" value="GMH74960.1"/>
    <property type="molecule type" value="Genomic_DNA"/>
</dbReference>
<proteinExistence type="predicted"/>
<comment type="caution">
    <text evidence="2">The sequence shown here is derived from an EMBL/GenBank/DDBJ whole genome shotgun (WGS) entry which is preliminary data.</text>
</comment>
<accession>A0A9W7EEE0</accession>
<evidence type="ECO:0000313" key="2">
    <source>
        <dbReference type="EMBL" id="GMH74960.1"/>
    </source>
</evidence>
<dbReference type="OrthoDB" id="195843at2759"/>
<feature type="compositionally biased region" description="Low complexity" evidence="1">
    <location>
        <begin position="259"/>
        <end position="270"/>
    </location>
</feature>
<reference evidence="3" key="1">
    <citation type="journal article" date="2023" name="Commun. Biol.">
        <title>Genome analysis of Parmales, the sister group of diatoms, reveals the evolutionary specialization of diatoms from phago-mixotrophs to photoautotrophs.</title>
        <authorList>
            <person name="Ban H."/>
            <person name="Sato S."/>
            <person name="Yoshikawa S."/>
            <person name="Yamada K."/>
            <person name="Nakamura Y."/>
            <person name="Ichinomiya M."/>
            <person name="Sato N."/>
            <person name="Blanc-Mathieu R."/>
            <person name="Endo H."/>
            <person name="Kuwata A."/>
            <person name="Ogata H."/>
        </authorList>
    </citation>
    <scope>NUCLEOTIDE SEQUENCE [LARGE SCALE GENOMIC DNA]</scope>
    <source>
        <strain evidence="3">NIES 3701</strain>
    </source>
</reference>
<dbReference type="PANTHER" id="PTHR22028:SF9">
    <property type="entry name" value="SFI1 SPINDLE BODY DOMAIN-CONTAINING PROTEIN"/>
    <property type="match status" value="1"/>
</dbReference>
<keyword evidence="3" id="KW-1185">Reference proteome</keyword>
<feature type="region of interest" description="Disordered" evidence="1">
    <location>
        <begin position="225"/>
        <end position="277"/>
    </location>
</feature>
<dbReference type="InterPro" id="IPR052270">
    <property type="entry name" value="CACF_protein"/>
</dbReference>
<name>A0A9W7EEE0_9STRA</name>
<dbReference type="GO" id="GO:0019902">
    <property type="term" value="F:phosphatase binding"/>
    <property type="evidence" value="ECO:0007669"/>
    <property type="project" value="TreeGrafter"/>
</dbReference>
<sequence>MATEESSFDILDQLDSWTTVSNGRSVINVPNLSARHITLENSFENLPPAQASPKPVHRYKMPSHHQLNNFTAEYKRNTQPRFLEPDRNNEHGMHHTNIFQGALTQAGVGPGPQDYLERMQRHEETLKTFSANISKLIDRHDFYDDLSVVRRGQGNPKGLSRSLSMGIGIDMNHKRAWGETSLDQDVDEKAERQGTVEYFRGSRRSSIFEPMSALEKSVVIDESRNELISPPSPKWRRKGGINPTPINLMNTSLPPPSRDPNSNSSKNSSSGKKTLVDLPSKGEQAVLSFIVKKRASAFRESLEAKICAKTFRTWKNSTKAKEKMRAALLKGEAHWQLNKSRLALEHWRAVAKISAWKKKMLRTGLVFCDTHRIEHSWSQWKQFVEERRRENLAVQHLTVKVTTRALKIWRQWLEEELKMQSLMLVTLAHWVFVHSTKAWTAWKLYVRSRRSKNIWKQVALEKSRSLTLRRCLFKWNVLVDETKKMRRAWAYYDKSLAKFYWTFWVEFLHEARRLNNARYWFVDRLKYKAIETWKEVVKMEHKIKRALEAMGFRGQQRCWEGWKLYVQMRRDKAVLRETADSHFERSLLAKSWMMFKAYVVWRRRRNRGVETACLWFDEKATFRAWRGWLQWLNERKSKKEALDYGNRFYVKKLVSWGMASFALYISEDHKEYKEKHILARKYATILLVRRHLYGWMEWLNESKREKWAYEYYQGRLTRVCWDALVDYAVYRAEKETQIQFGIACFEQSMMKKFVRRLIENIGRRRHRRALGRSSAHYHANRTMETMFRRWGEAVRAISTSRANSYAAAEHWELTQKRTWFVKAKTITKEKRKEHKRMRLAENHCAKSKLRLGFDNLSNHTLAMRNSAGQHRIAVEFRHKHIMSKTMDAWIMFWTLATRQKRLVEKVYKAFQYASLGSIFDRWVAFHVLTINSRRLLARWGALTRQNRQLRRVAKWWKNALIARTFDSWAAHVDELKRIRKALAIWAFGTVKKCFVSWRAWAEEKAARRSEYADISSTQYRTFRFKKAIARWHSWAIESGAKTKLIKKALMWMQGSTLMKMFYNWSTFVEQAKAMRKAVMMWQLKEVRKCYWAWCIHTENRREGKRRKALADASREETLLLRAIDCFKYLVCEEAKRTRYLFTKAALLFQGSVLMKCMLQWKELVQDNLRLRRAVAMFSDALRIRCFEKLRRYRDNRIEKRLLIERSTKHRELAMIGKGLRGFKRLVSEDAKVFKRKIAAGMAWMRDSTKIKCFLQWREYVKEMKSIRHAMMIFTNGLLFRCLRRWRIYLQLRVTKREKEEVGDIHYFRKAKKKFMKRWVGKYAEELEFKIKLRSSLSWFTNATLKRCMMEWVEMVAFHKKLRHAMAMFASDLKVKKWFQWKAFVVMQKQKRTLYLRGDEFWRARQLEKGLRRLKESSTDGQETKNLLLRARHWFSDIVLYKTFKTWKASVSETKMIRKAVLIFQGSVRLKCFLAWTRYVVEEQAHRSAVAAAVRVWQNMAVGKCWRSWVAYWDWRKTKYDMNEYADNYWREMAAKQGIRAWKDWTAARQVRKQEEDYLDKEIFEPKALKRALQTLVQHAEFHRKIRWAVKIWEGGIVRRVFGNWRSNARLQIIQREIEAIAEEADLKRMLRKGLHMLQNNIVRAVATREVMSVADEHRDTVATQKCIERLRQWGSMRRWKREADKKARLWRDHWRKVKVMVVLYKAKQEGLRKAEIGENWGKYRILRKTFIAWKEDTEEELLCSVRNEKSKRCRDNMLKRRFFGGWSLLVDDKWRKGCLRRGSATTAWMGMAGDQ</sequence>
<protein>
    <recommendedName>
        <fullName evidence="4">Sfi1 spindle body domain-containing protein</fullName>
    </recommendedName>
</protein>
<dbReference type="PANTHER" id="PTHR22028">
    <property type="entry name" value="SFI1 SPINDLE BODY DOMAIN-CONTAINING PROTEIN-RELATED"/>
    <property type="match status" value="1"/>
</dbReference>
<evidence type="ECO:0000313" key="3">
    <source>
        <dbReference type="Proteomes" id="UP001165085"/>
    </source>
</evidence>
<dbReference type="Proteomes" id="UP001165085">
    <property type="component" value="Unassembled WGS sequence"/>
</dbReference>